<evidence type="ECO:0000256" key="3">
    <source>
        <dbReference type="ARBA" id="ARBA00037797"/>
    </source>
</evidence>
<dbReference type="PANTHER" id="PTHR43798">
    <property type="entry name" value="MONOACYLGLYCEROL LIPASE"/>
    <property type="match status" value="1"/>
</dbReference>
<evidence type="ECO:0000256" key="2">
    <source>
        <dbReference type="ARBA" id="ARBA00013254"/>
    </source>
</evidence>
<dbReference type="GO" id="GO:0005765">
    <property type="term" value="C:lysosomal membrane"/>
    <property type="evidence" value="ECO:0007669"/>
    <property type="project" value="UniProtKB-SubCell"/>
</dbReference>
<evidence type="ECO:0000259" key="9">
    <source>
        <dbReference type="Pfam" id="PF00561"/>
    </source>
</evidence>
<keyword evidence="8" id="KW-0812">Transmembrane</keyword>
<sequence length="344" mass="38786">MAALVPEFAMSLMIYPVLVTTATVTAATLLVYLNRPVLVVQMYMKFAVLFSGMKIQYVKLGDLTLCYGERGRKRPDKSSILLLHGFSADKFMWVPLVKNLTDYHVIALDLPGHGDSDIPSEGEDISFNGQVSRVREFVEAVGLDKTPFHMVGMSMGGSIAGLYTAKYPDQIERLSMMCPAMKTPIDSEVSIKIREIMETQDDETILRECPFIPKNPEEMKYMLGFAQFYKPNFFFTNKILQGAVEMRKPNNIFFFRLFKSLASWEYAAILENTAHKITVPSQLIWGEEDQVIDVSGVKVLQEKLPNCQSVDIISRCGHAINLDRPGSKTKAILKFRGELKTKQS</sequence>
<protein>
    <recommendedName>
        <fullName evidence="2">acylglycerol lipase</fullName>
        <ecNumber evidence="2">3.1.1.23</ecNumber>
    </recommendedName>
</protein>
<name>A0A210QYJ7_MIZYE</name>
<evidence type="ECO:0000256" key="8">
    <source>
        <dbReference type="SAM" id="Phobius"/>
    </source>
</evidence>
<dbReference type="GO" id="GO:0046464">
    <property type="term" value="P:acylglycerol catabolic process"/>
    <property type="evidence" value="ECO:0007669"/>
    <property type="project" value="TreeGrafter"/>
</dbReference>
<organism evidence="10 11">
    <name type="scientific">Mizuhopecten yessoensis</name>
    <name type="common">Japanese scallop</name>
    <name type="synonym">Patinopecten yessoensis</name>
    <dbReference type="NCBI Taxonomy" id="6573"/>
    <lineage>
        <taxon>Eukaryota</taxon>
        <taxon>Metazoa</taxon>
        <taxon>Spiralia</taxon>
        <taxon>Lophotrochozoa</taxon>
        <taxon>Mollusca</taxon>
        <taxon>Bivalvia</taxon>
        <taxon>Autobranchia</taxon>
        <taxon>Pteriomorphia</taxon>
        <taxon>Pectinida</taxon>
        <taxon>Pectinoidea</taxon>
        <taxon>Pectinidae</taxon>
        <taxon>Mizuhopecten</taxon>
    </lineage>
</organism>
<dbReference type="EC" id="3.1.1.23" evidence="2"/>
<dbReference type="EMBL" id="NEDP02001209">
    <property type="protein sequence ID" value="OWF53810.1"/>
    <property type="molecule type" value="Genomic_DNA"/>
</dbReference>
<dbReference type="Pfam" id="PF00561">
    <property type="entry name" value="Abhydrolase_1"/>
    <property type="match status" value="1"/>
</dbReference>
<keyword evidence="8" id="KW-0472">Membrane</keyword>
<reference evidence="10 11" key="1">
    <citation type="journal article" date="2017" name="Nat. Ecol. Evol.">
        <title>Scallop genome provides insights into evolution of bilaterian karyotype and development.</title>
        <authorList>
            <person name="Wang S."/>
            <person name="Zhang J."/>
            <person name="Jiao W."/>
            <person name="Li J."/>
            <person name="Xun X."/>
            <person name="Sun Y."/>
            <person name="Guo X."/>
            <person name="Huan P."/>
            <person name="Dong B."/>
            <person name="Zhang L."/>
            <person name="Hu X."/>
            <person name="Sun X."/>
            <person name="Wang J."/>
            <person name="Zhao C."/>
            <person name="Wang Y."/>
            <person name="Wang D."/>
            <person name="Huang X."/>
            <person name="Wang R."/>
            <person name="Lv J."/>
            <person name="Li Y."/>
            <person name="Zhang Z."/>
            <person name="Liu B."/>
            <person name="Lu W."/>
            <person name="Hui Y."/>
            <person name="Liang J."/>
            <person name="Zhou Z."/>
            <person name="Hou R."/>
            <person name="Li X."/>
            <person name="Liu Y."/>
            <person name="Li H."/>
            <person name="Ning X."/>
            <person name="Lin Y."/>
            <person name="Zhao L."/>
            <person name="Xing Q."/>
            <person name="Dou J."/>
            <person name="Li Y."/>
            <person name="Mao J."/>
            <person name="Guo H."/>
            <person name="Dou H."/>
            <person name="Li T."/>
            <person name="Mu C."/>
            <person name="Jiang W."/>
            <person name="Fu Q."/>
            <person name="Fu X."/>
            <person name="Miao Y."/>
            <person name="Liu J."/>
            <person name="Yu Q."/>
            <person name="Li R."/>
            <person name="Liao H."/>
            <person name="Li X."/>
            <person name="Kong Y."/>
            <person name="Jiang Z."/>
            <person name="Chourrout D."/>
            <person name="Li R."/>
            <person name="Bao Z."/>
        </authorList>
    </citation>
    <scope>NUCLEOTIDE SEQUENCE [LARGE SCALE GENOMIC DNA]</scope>
    <source>
        <strain evidence="10 11">PY_sf001</strain>
    </source>
</reference>
<comment type="catalytic activity">
    <reaction evidence="1">
        <text>Hydrolyzes glycerol monoesters of long-chain fatty acids.</text>
        <dbReference type="EC" id="3.1.1.23"/>
    </reaction>
</comment>
<dbReference type="InterPro" id="IPR050266">
    <property type="entry name" value="AB_hydrolase_sf"/>
</dbReference>
<keyword evidence="8" id="KW-1133">Transmembrane helix</keyword>
<comment type="catalytic activity">
    <reaction evidence="6">
        <text>1-dodecanoylglycerol + H2O = dodecanoate + glycerol + H(+)</text>
        <dbReference type="Rhea" id="RHEA:44316"/>
        <dbReference type="ChEBI" id="CHEBI:15377"/>
        <dbReference type="ChEBI" id="CHEBI:15378"/>
        <dbReference type="ChEBI" id="CHEBI:17754"/>
        <dbReference type="ChEBI" id="CHEBI:18262"/>
        <dbReference type="ChEBI" id="CHEBI:75539"/>
    </reaction>
</comment>
<comment type="caution">
    <text evidence="10">The sequence shown here is derived from an EMBL/GenBank/DDBJ whole genome shotgun (WGS) entry which is preliminary data.</text>
</comment>
<comment type="subcellular location">
    <subcellularLocation>
        <location evidence="3">Late endosome membrane</location>
        <topology evidence="3">Single-pass type II membrane protein</topology>
    </subcellularLocation>
    <subcellularLocation>
        <location evidence="4">Lysosome membrane</location>
        <topology evidence="4">Single-pass type II membrane protein</topology>
    </subcellularLocation>
    <subcellularLocation>
        <location evidence="5">Mitochondrion membrane</location>
        <topology evidence="5">Single-pass type II membrane protein</topology>
    </subcellularLocation>
</comment>
<dbReference type="InterPro" id="IPR000073">
    <property type="entry name" value="AB_hydrolase_1"/>
</dbReference>
<evidence type="ECO:0000256" key="4">
    <source>
        <dbReference type="ARBA" id="ARBA00037874"/>
    </source>
</evidence>
<evidence type="ECO:0000313" key="11">
    <source>
        <dbReference type="Proteomes" id="UP000242188"/>
    </source>
</evidence>
<evidence type="ECO:0000256" key="5">
    <source>
        <dbReference type="ARBA" id="ARBA00046308"/>
    </source>
</evidence>
<dbReference type="GO" id="GO:0031966">
    <property type="term" value="C:mitochondrial membrane"/>
    <property type="evidence" value="ECO:0007669"/>
    <property type="project" value="UniProtKB-SubCell"/>
</dbReference>
<evidence type="ECO:0000256" key="7">
    <source>
        <dbReference type="ARBA" id="ARBA00049568"/>
    </source>
</evidence>
<dbReference type="PRINTS" id="PR00412">
    <property type="entry name" value="EPOXHYDRLASE"/>
</dbReference>
<feature type="domain" description="AB hydrolase-1" evidence="9">
    <location>
        <begin position="80"/>
        <end position="185"/>
    </location>
</feature>
<dbReference type="GO" id="GO:0031902">
    <property type="term" value="C:late endosome membrane"/>
    <property type="evidence" value="ECO:0007669"/>
    <property type="project" value="UniProtKB-SubCell"/>
</dbReference>
<dbReference type="GO" id="GO:0047372">
    <property type="term" value="F:monoacylglycerol lipase activity"/>
    <property type="evidence" value="ECO:0007669"/>
    <property type="project" value="UniProtKB-EC"/>
</dbReference>
<gene>
    <name evidence="10" type="ORF">KP79_PYT00405</name>
</gene>
<dbReference type="OrthoDB" id="6431331at2759"/>
<dbReference type="AlphaFoldDB" id="A0A210QYJ7"/>
<feature type="transmembrane region" description="Helical" evidence="8">
    <location>
        <begin position="12"/>
        <end position="33"/>
    </location>
</feature>
<evidence type="ECO:0000256" key="6">
    <source>
        <dbReference type="ARBA" id="ARBA00047662"/>
    </source>
</evidence>
<accession>A0A210QYJ7</accession>
<keyword evidence="11" id="KW-1185">Reference proteome</keyword>
<comment type="function">
    <text evidence="7">Lipase that preferentially hydrolysis medium-chain saturated monoacylglycerols including 2-arachidonoylglycerol. Through 2-arachidonoylglycerol degradation may regulate endocannabinoid signaling pathways. Also has a lysophosphatidyl lipase activity with a preference for lysophosphatidylglycerol among other lysophospholipids. Also able to degrade bis(monoacylglycero)phosphate (BMP) and constitutes the major enzyme for BMP catabolism. BMP, also known as lysobisphosphatidic acid, is enriched in late endosomes and lysosomes and plays a key role in the formation of intraluminal vesicles and in lipid sorting.</text>
</comment>
<dbReference type="STRING" id="6573.A0A210QYJ7"/>
<dbReference type="Proteomes" id="UP000242188">
    <property type="component" value="Unassembled WGS sequence"/>
</dbReference>
<evidence type="ECO:0000313" key="10">
    <source>
        <dbReference type="EMBL" id="OWF53810.1"/>
    </source>
</evidence>
<dbReference type="SUPFAM" id="SSF53474">
    <property type="entry name" value="alpha/beta-Hydrolases"/>
    <property type="match status" value="1"/>
</dbReference>
<dbReference type="InterPro" id="IPR029058">
    <property type="entry name" value="AB_hydrolase_fold"/>
</dbReference>
<proteinExistence type="predicted"/>
<dbReference type="PANTHER" id="PTHR43798:SF5">
    <property type="entry name" value="MONOACYLGLYCEROL LIPASE ABHD6"/>
    <property type="match status" value="1"/>
</dbReference>
<dbReference type="Gene3D" id="3.40.50.1820">
    <property type="entry name" value="alpha/beta hydrolase"/>
    <property type="match status" value="1"/>
</dbReference>
<evidence type="ECO:0000256" key="1">
    <source>
        <dbReference type="ARBA" id="ARBA00001613"/>
    </source>
</evidence>
<dbReference type="PRINTS" id="PR00111">
    <property type="entry name" value="ABHYDROLASE"/>
</dbReference>
<dbReference type="InterPro" id="IPR000639">
    <property type="entry name" value="Epox_hydrolase-like"/>
</dbReference>